<evidence type="ECO:0000256" key="7">
    <source>
        <dbReference type="ARBA" id="ARBA00022837"/>
    </source>
</evidence>
<dbReference type="FunFam" id="3.40.50.200:FF:000021">
    <property type="entry name" value="Proprotein convertase subtilisin/kexin type 5a"/>
    <property type="match status" value="1"/>
</dbReference>
<keyword evidence="9" id="KW-1015">Disulfide bond</keyword>
<evidence type="ECO:0000313" key="14">
    <source>
        <dbReference type="Proteomes" id="UP000887563"/>
    </source>
</evidence>
<dbReference type="Proteomes" id="UP000887563">
    <property type="component" value="Unplaced"/>
</dbReference>
<dbReference type="GO" id="GO:0005802">
    <property type="term" value="C:trans-Golgi network"/>
    <property type="evidence" value="ECO:0007669"/>
    <property type="project" value="TreeGrafter"/>
</dbReference>
<evidence type="ECO:0000256" key="4">
    <source>
        <dbReference type="ARBA" id="ARBA00022729"/>
    </source>
</evidence>
<sequence>MILCRHGRASFWANDLNALPLDIHSINPRTKREKPGDENLKIDGDTKTKFSEPNDPLWKDMWYVNNKFYDSKKIDHNVIEAWNLGYTGRGVVVSVIDDGLDISHEDLADNYDPDASYDVIDNDEDPTPKDDVNHQGTRSAGVVAAIFNNSRCNVGVAYGAKIGGIRLLDGDLQTNNYNDTREAIALSYKPQHIDIYLAPWGPPDDGKTLDGPGELAKEAILQGVNEGRNGKGSIYIWATGLGGKDDSCSADGYVSLIYTISISATTEDGRVPWYSESCSPTIATAFSGGSINDRMIVTTDLHNSCTLKLSGTTAAASLAGGIIALTLEANPNLGWRDIQHIIVRTAKPDSLRAVDWQKNGVGRWFSHSYGYGLLDAGAMVRVARKWKNVPKKIVQMFISRKILCPAIENGTSLNATLYTGGCSDNGQDNRVNFLEHVQAIIDVDTFTRGLIEIYLTSPKGTRSKLMSKRPKDTSSLGYINWEFMSVHFWGESSDGNWTLEINNADEENSKYSKAELSYSCLCPSASARG</sequence>
<dbReference type="PANTHER" id="PTHR42884:SF3">
    <property type="entry name" value="FURIN-LIKE PROTEASE 1, ISOFORMS 1_1-X_2"/>
    <property type="match status" value="1"/>
</dbReference>
<proteinExistence type="inferred from homology"/>
<dbReference type="Gene3D" id="2.60.120.260">
    <property type="entry name" value="Galactose-binding domain-like"/>
    <property type="match status" value="1"/>
</dbReference>
<keyword evidence="8" id="KW-0865">Zymogen</keyword>
<dbReference type="SUPFAM" id="SSF49785">
    <property type="entry name" value="Galactose-binding domain-like"/>
    <property type="match status" value="1"/>
</dbReference>
<name>A0A914N6E4_MELIC</name>
<dbReference type="InterPro" id="IPR015500">
    <property type="entry name" value="Peptidase_S8_subtilisin-rel"/>
</dbReference>
<dbReference type="PROSITE" id="PS51892">
    <property type="entry name" value="SUBTILASE"/>
    <property type="match status" value="1"/>
</dbReference>
<keyword evidence="4" id="KW-0732">Signal</keyword>
<dbReference type="FunFam" id="2.60.120.260:FF:000006">
    <property type="entry name" value="Proprotein convertase subtilisin/kexin type 5"/>
    <property type="match status" value="1"/>
</dbReference>
<dbReference type="GO" id="GO:0000139">
    <property type="term" value="C:Golgi membrane"/>
    <property type="evidence" value="ECO:0007669"/>
    <property type="project" value="TreeGrafter"/>
</dbReference>
<evidence type="ECO:0000256" key="11">
    <source>
        <dbReference type="PROSITE-ProRule" id="PRU01240"/>
    </source>
</evidence>
<dbReference type="GO" id="GO:0016486">
    <property type="term" value="P:peptide hormone processing"/>
    <property type="evidence" value="ECO:0007669"/>
    <property type="project" value="TreeGrafter"/>
</dbReference>
<dbReference type="PANTHER" id="PTHR42884">
    <property type="entry name" value="PROPROTEIN CONVERTASE SUBTILISIN/KEXIN-RELATED"/>
    <property type="match status" value="1"/>
</dbReference>
<evidence type="ECO:0000256" key="6">
    <source>
        <dbReference type="ARBA" id="ARBA00022825"/>
    </source>
</evidence>
<feature type="region of interest" description="Disordered" evidence="12">
    <location>
        <begin position="29"/>
        <end position="48"/>
    </location>
</feature>
<keyword evidence="3" id="KW-0165">Cleavage on pair of basic residues</keyword>
<evidence type="ECO:0000256" key="10">
    <source>
        <dbReference type="ARBA" id="ARBA00023180"/>
    </source>
</evidence>
<keyword evidence="5" id="KW-0378">Hydrolase</keyword>
<dbReference type="PROSITE" id="PS00136">
    <property type="entry name" value="SUBTILASE_ASP"/>
    <property type="match status" value="1"/>
</dbReference>
<evidence type="ECO:0000259" key="13">
    <source>
        <dbReference type="PROSITE" id="PS51829"/>
    </source>
</evidence>
<evidence type="ECO:0000256" key="5">
    <source>
        <dbReference type="ARBA" id="ARBA00022801"/>
    </source>
</evidence>
<dbReference type="InterPro" id="IPR002884">
    <property type="entry name" value="P_dom"/>
</dbReference>
<keyword evidence="10" id="KW-0325">Glycoprotein</keyword>
<dbReference type="InterPro" id="IPR000209">
    <property type="entry name" value="Peptidase_S8/S53_dom"/>
</dbReference>
<reference evidence="15" key="1">
    <citation type="submission" date="2022-11" db="UniProtKB">
        <authorList>
            <consortium name="WormBaseParasite"/>
        </authorList>
    </citation>
    <scope>IDENTIFICATION</scope>
</reference>
<keyword evidence="7" id="KW-0106">Calcium</keyword>
<dbReference type="Pfam" id="PF00082">
    <property type="entry name" value="Peptidase_S8"/>
    <property type="match status" value="1"/>
</dbReference>
<comment type="similarity">
    <text evidence="1">Belongs to the peptidase S8 family. Furin subfamily.</text>
</comment>
<accession>A0A914N6E4</accession>
<dbReference type="WBParaSite" id="Minc3s04257g35865">
    <property type="protein sequence ID" value="Minc3s04257g35865"/>
    <property type="gene ID" value="Minc3s04257g35865"/>
</dbReference>
<dbReference type="GO" id="GO:0004252">
    <property type="term" value="F:serine-type endopeptidase activity"/>
    <property type="evidence" value="ECO:0007669"/>
    <property type="project" value="InterPro"/>
</dbReference>
<keyword evidence="2" id="KW-0645">Protease</keyword>
<evidence type="ECO:0000256" key="2">
    <source>
        <dbReference type="ARBA" id="ARBA00022670"/>
    </source>
</evidence>
<evidence type="ECO:0000256" key="9">
    <source>
        <dbReference type="ARBA" id="ARBA00023157"/>
    </source>
</evidence>
<dbReference type="Pfam" id="PF01483">
    <property type="entry name" value="P_proprotein"/>
    <property type="match status" value="1"/>
</dbReference>
<dbReference type="InterPro" id="IPR036852">
    <property type="entry name" value="Peptidase_S8/S53_dom_sf"/>
</dbReference>
<dbReference type="PRINTS" id="PR00723">
    <property type="entry name" value="SUBTILISIN"/>
</dbReference>
<evidence type="ECO:0000313" key="15">
    <source>
        <dbReference type="WBParaSite" id="Minc3s04257g35865"/>
    </source>
</evidence>
<dbReference type="InterPro" id="IPR023827">
    <property type="entry name" value="Peptidase_S8_Asp-AS"/>
</dbReference>
<evidence type="ECO:0000256" key="3">
    <source>
        <dbReference type="ARBA" id="ARBA00022685"/>
    </source>
</evidence>
<dbReference type="InterPro" id="IPR008979">
    <property type="entry name" value="Galactose-bd-like_sf"/>
</dbReference>
<keyword evidence="6" id="KW-0720">Serine protease</keyword>
<dbReference type="InterPro" id="IPR034182">
    <property type="entry name" value="Kexin/furin"/>
</dbReference>
<dbReference type="CDD" id="cd04059">
    <property type="entry name" value="Peptidases_S8_Protein_convertases_Kexins_Furin-like"/>
    <property type="match status" value="1"/>
</dbReference>
<evidence type="ECO:0000256" key="12">
    <source>
        <dbReference type="SAM" id="MobiDB-lite"/>
    </source>
</evidence>
<protein>
    <submittedName>
        <fullName evidence="15">P/Homo B domain-containing protein</fullName>
    </submittedName>
</protein>
<dbReference type="Gene3D" id="3.40.50.200">
    <property type="entry name" value="Peptidase S8/S53 domain"/>
    <property type="match status" value="1"/>
</dbReference>
<evidence type="ECO:0000256" key="1">
    <source>
        <dbReference type="ARBA" id="ARBA00005325"/>
    </source>
</evidence>
<comment type="caution">
    <text evidence="11">Lacks conserved residue(s) required for the propagation of feature annotation.</text>
</comment>
<dbReference type="PROSITE" id="PS51829">
    <property type="entry name" value="P_HOMO_B"/>
    <property type="match status" value="1"/>
</dbReference>
<feature type="domain" description="P/Homo B" evidence="13">
    <location>
        <begin position="388"/>
        <end position="529"/>
    </location>
</feature>
<feature type="compositionally biased region" description="Basic and acidic residues" evidence="12">
    <location>
        <begin position="33"/>
        <end position="48"/>
    </location>
</feature>
<dbReference type="AlphaFoldDB" id="A0A914N6E4"/>
<keyword evidence="14" id="KW-1185">Reference proteome</keyword>
<organism evidence="14 15">
    <name type="scientific">Meloidogyne incognita</name>
    <name type="common">Southern root-knot nematode worm</name>
    <name type="synonym">Oxyuris incognita</name>
    <dbReference type="NCBI Taxonomy" id="6306"/>
    <lineage>
        <taxon>Eukaryota</taxon>
        <taxon>Metazoa</taxon>
        <taxon>Ecdysozoa</taxon>
        <taxon>Nematoda</taxon>
        <taxon>Chromadorea</taxon>
        <taxon>Rhabditida</taxon>
        <taxon>Tylenchina</taxon>
        <taxon>Tylenchomorpha</taxon>
        <taxon>Tylenchoidea</taxon>
        <taxon>Meloidogynidae</taxon>
        <taxon>Meloidogyninae</taxon>
        <taxon>Meloidogyne</taxon>
        <taxon>Meloidogyne incognita group</taxon>
    </lineage>
</organism>
<evidence type="ECO:0000256" key="8">
    <source>
        <dbReference type="ARBA" id="ARBA00023145"/>
    </source>
</evidence>
<dbReference type="SUPFAM" id="SSF52743">
    <property type="entry name" value="Subtilisin-like"/>
    <property type="match status" value="1"/>
</dbReference>